<feature type="non-terminal residue" evidence="2">
    <location>
        <position position="1"/>
    </location>
</feature>
<evidence type="ECO:0000313" key="3">
    <source>
        <dbReference type="Proteomes" id="UP000519239"/>
    </source>
</evidence>
<feature type="non-terminal residue" evidence="2">
    <location>
        <position position="117"/>
    </location>
</feature>
<name>A0A7L4K5G4_9AVES</name>
<feature type="domain" description="DUF4455" evidence="1">
    <location>
        <begin position="1"/>
        <end position="117"/>
    </location>
</feature>
<dbReference type="EMBL" id="VWPQ01006851">
    <property type="protein sequence ID" value="NXY48036.1"/>
    <property type="molecule type" value="Genomic_DNA"/>
</dbReference>
<gene>
    <name evidence="2" type="primary">Ccdc180_1</name>
    <name evidence="2" type="ORF">CEUAER_R03804</name>
</gene>
<dbReference type="AlphaFoldDB" id="A0A7L4K5G4"/>
<dbReference type="Proteomes" id="UP000519239">
    <property type="component" value="Unassembled WGS sequence"/>
</dbReference>
<sequence length="117" mass="13713">INRALLANQRAIAKLFVNLMKTEMERELSHRLKWQERVKDWKLIQKNSIVQSFRKFMANEEIQNPPAVTAEMENMLKGQISLSERRLEILQHLCDFLPPTHTGAEVNEWNSSLVDIN</sequence>
<evidence type="ECO:0000313" key="2">
    <source>
        <dbReference type="EMBL" id="NXY48036.1"/>
    </source>
</evidence>
<evidence type="ECO:0000259" key="1">
    <source>
        <dbReference type="Pfam" id="PF14643"/>
    </source>
</evidence>
<keyword evidence="3" id="KW-1185">Reference proteome</keyword>
<dbReference type="InterPro" id="IPR028089">
    <property type="entry name" value="DUF4455"/>
</dbReference>
<accession>A0A7L4K5G4</accession>
<reference evidence="2 3" key="1">
    <citation type="submission" date="2019-09" db="EMBL/GenBank/DDBJ databases">
        <title>Bird 10,000 Genomes (B10K) Project - Family phase.</title>
        <authorList>
            <person name="Zhang G."/>
        </authorList>
    </citation>
    <scope>NUCLEOTIDE SEQUENCE [LARGE SCALE GENOMIC DNA]</scope>
    <source>
        <strain evidence="2">B10K-CU-031-02</strain>
        <tissue evidence="2">Muscle</tissue>
    </source>
</reference>
<dbReference type="PANTHER" id="PTHR21444:SF14">
    <property type="entry name" value="COILED-COIL DOMAIN-CONTAINING PROTEIN 180"/>
    <property type="match status" value="1"/>
</dbReference>
<organism evidence="2 3">
    <name type="scientific">Ceuthmochares aereus</name>
    <dbReference type="NCBI Taxonomy" id="1961834"/>
    <lineage>
        <taxon>Eukaryota</taxon>
        <taxon>Metazoa</taxon>
        <taxon>Chordata</taxon>
        <taxon>Craniata</taxon>
        <taxon>Vertebrata</taxon>
        <taxon>Euteleostomi</taxon>
        <taxon>Archelosauria</taxon>
        <taxon>Archosauria</taxon>
        <taxon>Dinosauria</taxon>
        <taxon>Saurischia</taxon>
        <taxon>Theropoda</taxon>
        <taxon>Coelurosauria</taxon>
        <taxon>Aves</taxon>
        <taxon>Neognathae</taxon>
        <taxon>Neoaves</taxon>
        <taxon>Otidimorphae</taxon>
        <taxon>Cuculiformes</taxon>
        <taxon>Cuculidae</taxon>
        <taxon>Ceuthmochares</taxon>
    </lineage>
</organism>
<dbReference type="OrthoDB" id="431588at2759"/>
<dbReference type="Pfam" id="PF14643">
    <property type="entry name" value="DUF4455"/>
    <property type="match status" value="1"/>
</dbReference>
<comment type="caution">
    <text evidence="2">The sequence shown here is derived from an EMBL/GenBank/DDBJ whole genome shotgun (WGS) entry which is preliminary data.</text>
</comment>
<dbReference type="PANTHER" id="PTHR21444">
    <property type="entry name" value="COILED-COIL DOMAIN-CONTAINING PROTEIN 180"/>
    <property type="match status" value="1"/>
</dbReference>
<protein>
    <submittedName>
        <fullName evidence="2">CC180 protein</fullName>
    </submittedName>
</protein>
<proteinExistence type="predicted"/>